<sequence>MVAPIDAKSVITVEGEEFTFRLCFRSIAMGEQLGVNLFSEEGIDFTITKVALLVKCLTIVDHPELTEDDALAIAVRHGIENMAPLILDLLNRFGGKADETSAEGKATPAAKRTRKPTPAR</sequence>
<reference evidence="2 3" key="1">
    <citation type="submission" date="2017-08" db="EMBL/GenBank/DDBJ databases">
        <title>Infants hospitalized years apart are colonized by the same room-sourced microbial strains.</title>
        <authorList>
            <person name="Brooks B."/>
            <person name="Olm M.R."/>
            <person name="Firek B.A."/>
            <person name="Baker R."/>
            <person name="Thomas B.C."/>
            <person name="Morowitz M.J."/>
            <person name="Banfield J.F."/>
        </authorList>
    </citation>
    <scope>NUCLEOTIDE SEQUENCE [LARGE SCALE GENOMIC DNA]</scope>
    <source>
        <strain evidence="2">S2_005_002_R2_33</strain>
    </source>
</reference>
<evidence type="ECO:0000256" key="1">
    <source>
        <dbReference type="SAM" id="MobiDB-lite"/>
    </source>
</evidence>
<accession>A0A2W5NWF6</accession>
<dbReference type="AlphaFoldDB" id="A0A2W5NWF6"/>
<gene>
    <name evidence="2" type="ORF">DI555_06550</name>
</gene>
<protein>
    <submittedName>
        <fullName evidence="2">Uncharacterized protein</fullName>
    </submittedName>
</protein>
<feature type="compositionally biased region" description="Basic residues" evidence="1">
    <location>
        <begin position="111"/>
        <end position="120"/>
    </location>
</feature>
<comment type="caution">
    <text evidence="2">The sequence shown here is derived from an EMBL/GenBank/DDBJ whole genome shotgun (WGS) entry which is preliminary data.</text>
</comment>
<proteinExistence type="predicted"/>
<organism evidence="2 3">
    <name type="scientific">Novosphingobium pentaromativorans</name>
    <dbReference type="NCBI Taxonomy" id="205844"/>
    <lineage>
        <taxon>Bacteria</taxon>
        <taxon>Pseudomonadati</taxon>
        <taxon>Pseudomonadota</taxon>
        <taxon>Alphaproteobacteria</taxon>
        <taxon>Sphingomonadales</taxon>
        <taxon>Sphingomonadaceae</taxon>
        <taxon>Novosphingobium</taxon>
    </lineage>
</organism>
<dbReference type="Proteomes" id="UP000249082">
    <property type="component" value="Unassembled WGS sequence"/>
</dbReference>
<evidence type="ECO:0000313" key="2">
    <source>
        <dbReference type="EMBL" id="PZQ56269.1"/>
    </source>
</evidence>
<name>A0A2W5NWF6_9SPHN</name>
<feature type="region of interest" description="Disordered" evidence="1">
    <location>
        <begin position="98"/>
        <end position="120"/>
    </location>
</feature>
<evidence type="ECO:0000313" key="3">
    <source>
        <dbReference type="Proteomes" id="UP000249082"/>
    </source>
</evidence>
<dbReference type="EMBL" id="QFPX01000004">
    <property type="protein sequence ID" value="PZQ56269.1"/>
    <property type="molecule type" value="Genomic_DNA"/>
</dbReference>